<keyword evidence="7 8" id="KW-0472">Membrane</keyword>
<dbReference type="InterPro" id="IPR027551">
    <property type="entry name" value="Exosort_XrtK"/>
</dbReference>
<evidence type="ECO:0000256" key="2">
    <source>
        <dbReference type="ARBA" id="ARBA00022475"/>
    </source>
</evidence>
<dbReference type="GO" id="GO:0005886">
    <property type="term" value="C:plasma membrane"/>
    <property type="evidence" value="ECO:0007669"/>
    <property type="project" value="UniProtKB-SubCell"/>
</dbReference>
<evidence type="ECO:0000256" key="6">
    <source>
        <dbReference type="ARBA" id="ARBA00022989"/>
    </source>
</evidence>
<proteinExistence type="predicted"/>
<evidence type="ECO:0000256" key="1">
    <source>
        <dbReference type="ARBA" id="ARBA00004651"/>
    </source>
</evidence>
<dbReference type="AlphaFoldDB" id="A0A1I0FGX7"/>
<dbReference type="InterPro" id="IPR026392">
    <property type="entry name" value="Exo/Archaeosortase_dom"/>
</dbReference>
<keyword evidence="9" id="KW-0732">Signal</keyword>
<evidence type="ECO:0000256" key="3">
    <source>
        <dbReference type="ARBA" id="ARBA00022670"/>
    </source>
</evidence>
<evidence type="ECO:0000256" key="9">
    <source>
        <dbReference type="SAM" id="SignalP"/>
    </source>
</evidence>
<accession>A0A1I0FGX7</accession>
<keyword evidence="6 8" id="KW-1133">Transmembrane helix</keyword>
<feature type="transmembrane region" description="Helical" evidence="8">
    <location>
        <begin position="98"/>
        <end position="122"/>
    </location>
</feature>
<feature type="transmembrane region" description="Helical" evidence="8">
    <location>
        <begin position="73"/>
        <end position="91"/>
    </location>
</feature>
<feature type="signal peptide" evidence="9">
    <location>
        <begin position="1"/>
        <end position="25"/>
    </location>
</feature>
<evidence type="ECO:0000313" key="11">
    <source>
        <dbReference type="Proteomes" id="UP000198697"/>
    </source>
</evidence>
<dbReference type="Proteomes" id="UP000198697">
    <property type="component" value="Unassembled WGS sequence"/>
</dbReference>
<sequence length="174" mass="18703">MRYVFRSLPYLLLLVAYAAAKLAYAAAGTADVRWLLAPTNALVELLLSSASEFVPGRGYVHPALGIVIDKSCAGGNFGLLSALLLSATYLWQRGPRLVLALPLLVLLAYPLTLLVNAARIAGAVRLGQLLPPALAPAWLHEAQGTLVYLFFLLAAYAALRQLLHKADTFKADSY</sequence>
<name>A0A1I0FGX7_9BACT</name>
<gene>
    <name evidence="10" type="ORF">SAMN04487998_2265</name>
</gene>
<evidence type="ECO:0000256" key="7">
    <source>
        <dbReference type="ARBA" id="ARBA00023136"/>
    </source>
</evidence>
<evidence type="ECO:0000256" key="8">
    <source>
        <dbReference type="SAM" id="Phobius"/>
    </source>
</evidence>
<keyword evidence="3" id="KW-0645">Protease</keyword>
<evidence type="ECO:0000256" key="5">
    <source>
        <dbReference type="ARBA" id="ARBA00022801"/>
    </source>
</evidence>
<dbReference type="GO" id="GO:0008233">
    <property type="term" value="F:peptidase activity"/>
    <property type="evidence" value="ECO:0007669"/>
    <property type="project" value="UniProtKB-KW"/>
</dbReference>
<comment type="subcellular location">
    <subcellularLocation>
        <location evidence="1">Cell membrane</location>
        <topology evidence="1">Multi-pass membrane protein</topology>
    </subcellularLocation>
</comment>
<evidence type="ECO:0000256" key="4">
    <source>
        <dbReference type="ARBA" id="ARBA00022692"/>
    </source>
</evidence>
<dbReference type="InterPro" id="IPR019127">
    <property type="entry name" value="Exosortase"/>
</dbReference>
<organism evidence="10 11">
    <name type="scientific">Hymenobacter actinosclerus</name>
    <dbReference type="NCBI Taxonomy" id="82805"/>
    <lineage>
        <taxon>Bacteria</taxon>
        <taxon>Pseudomonadati</taxon>
        <taxon>Bacteroidota</taxon>
        <taxon>Cytophagia</taxon>
        <taxon>Cytophagales</taxon>
        <taxon>Hymenobacteraceae</taxon>
        <taxon>Hymenobacter</taxon>
    </lineage>
</organism>
<dbReference type="NCBIfam" id="TIGR04178">
    <property type="entry name" value="exo_archaeo"/>
    <property type="match status" value="1"/>
</dbReference>
<protein>
    <submittedName>
        <fullName evidence="10">Exosortase K</fullName>
    </submittedName>
</protein>
<feature type="transmembrane region" description="Helical" evidence="8">
    <location>
        <begin position="142"/>
        <end position="159"/>
    </location>
</feature>
<dbReference type="NCBIfam" id="TIGR04287">
    <property type="entry name" value="exosort_XrtK"/>
    <property type="match status" value="1"/>
</dbReference>
<dbReference type="GO" id="GO:0006508">
    <property type="term" value="P:proteolysis"/>
    <property type="evidence" value="ECO:0007669"/>
    <property type="project" value="UniProtKB-KW"/>
</dbReference>
<keyword evidence="4 8" id="KW-0812">Transmembrane</keyword>
<dbReference type="RefSeq" id="WP_092771419.1">
    <property type="nucleotide sequence ID" value="NZ_FOHS01000002.1"/>
</dbReference>
<feature type="chain" id="PRO_5011577315" evidence="9">
    <location>
        <begin position="26"/>
        <end position="174"/>
    </location>
</feature>
<dbReference type="Pfam" id="PF09721">
    <property type="entry name" value="Exosortase_EpsH"/>
    <property type="match status" value="1"/>
</dbReference>
<evidence type="ECO:0000313" key="10">
    <source>
        <dbReference type="EMBL" id="SET57366.1"/>
    </source>
</evidence>
<keyword evidence="11" id="KW-1185">Reference proteome</keyword>
<keyword evidence="5" id="KW-0378">Hydrolase</keyword>
<dbReference type="EMBL" id="FOHS01000002">
    <property type="protein sequence ID" value="SET57366.1"/>
    <property type="molecule type" value="Genomic_DNA"/>
</dbReference>
<keyword evidence="2" id="KW-1003">Cell membrane</keyword>
<dbReference type="STRING" id="82805.SAMN04487998_2265"/>
<reference evidence="11" key="1">
    <citation type="submission" date="2016-10" db="EMBL/GenBank/DDBJ databases">
        <authorList>
            <person name="Varghese N."/>
            <person name="Submissions S."/>
        </authorList>
    </citation>
    <scope>NUCLEOTIDE SEQUENCE [LARGE SCALE GENOMIC DNA]</scope>
    <source>
        <strain evidence="11">DSM 15310</strain>
    </source>
</reference>